<dbReference type="SUPFAM" id="SSF81296">
    <property type="entry name" value="E set domains"/>
    <property type="match status" value="1"/>
</dbReference>
<evidence type="ECO:0000256" key="3">
    <source>
        <dbReference type="ARBA" id="ARBA00022737"/>
    </source>
</evidence>
<evidence type="ECO:0000256" key="7">
    <source>
        <dbReference type="ARBA" id="ARBA00023136"/>
    </source>
</evidence>
<gene>
    <name evidence="9" type="ORF">JL111_06945</name>
</gene>
<dbReference type="InterPro" id="IPR002126">
    <property type="entry name" value="Cadherin-like_dom"/>
</dbReference>
<keyword evidence="2" id="KW-0812">Transmembrane</keyword>
<dbReference type="Gene3D" id="2.60.40.60">
    <property type="entry name" value="Cadherins"/>
    <property type="match status" value="2"/>
</dbReference>
<dbReference type="Gene3D" id="2.60.40.650">
    <property type="match status" value="1"/>
</dbReference>
<evidence type="ECO:0000313" key="10">
    <source>
        <dbReference type="Proteomes" id="UP000644749"/>
    </source>
</evidence>
<dbReference type="InterPro" id="IPR046540">
    <property type="entry name" value="DMFA2_C"/>
</dbReference>
<dbReference type="InterPro" id="IPR014756">
    <property type="entry name" value="Ig_E-set"/>
</dbReference>
<accession>A0ABS1S6R7</accession>
<sequence>MADNVIVLENQRTDGVMSQSYWDVPHSKQIEGFATQISVNVGDTVDFKINVNGNAGSDYNVEIFRLGYYGGEGARKVSGWTNDSATVQPEADYDPTLGLVDAGNWSVTDSWDVPEDAVSGVYLARLQRLDADGNPIEGAVNQIPFIIRDDDREADIVLQTSDTTWHAYNGWFGNNGKIGANLYGDASGTIDHPDIPGERTGGFEDRAYAVSYNRPFITRGIEGEQGGPLSGAQDYLFGADYAAIHWLEKNGYDISYISGVDTDRMGADYLTKYQAFISVGHDEYWSGGQRENVEAAREAGVNLLFWGGNDIYWKTRWETSEVDGVEYRTLVCYKETWANTNPNAGPADYVNLDPADIWTGTWRDIRFQANPLAGYPAPNDGISGQPHTCNCAENALSGQLFGPDGTGEFGGALDVPAQFAPLRVWRDTSIADGGALGIAPGLIGYEWNTSPDDPRRPAGLIHLSESTIDWNGILVDQGNATAPGTATHNLSLYRAESGALVFGAGTVFWTWALSDKHDGSPYDASIENADLQQFVINLFADMGIQPGVADLVLASQGLVRAAASEDEVAATATINDLPDTVPEFGIVTISGTATDNDGNAATDDGVVALVELSFDGGKTWNVATGTTNWTYSWLATGQQTYDIRVRAIDDSLNLPTASTLDRQIVEVVEPETPDSISLFIPWTTPNSQFYQESGTIHLGTRFSATQAGQITELRYWRDPLDSGDTDIRTGRLWNADGTLLGVVQFTSAPGESGWQVAELSIPVNLIAGLEYIVSYETQNNYVATQGFFTNPHDGPFGYLMAAGGANGVFGYGAGNIMPTRSYLSSNYWVDVGFSPTTPTGGAPVFSGPASFSIAENTLLAAMIAATDPDADTVTYSIGGGKDANRFSINAATGALIFDFAPDYDNPADFDGDNVYEVIIRAHDGNSGPVTQAITIAVTDETTEIPHSTLFGAGEAPTYVETGDSTSYELGTILQARQWGQVAALRYWRGTADAGDTDARTLNLWTAGGVLLASATVVSAAGDDGWQTAILDAPVTLDPRDRYVVSYGTTQNYAATPNYFSSAQTGPDGVLSSPVNGGVFGHGRTGIFPTVSWQGTNYWVDAVFVPMPQSNEAPTFVTVDTSFSITENRLDVATFSAFDPDGDTLVFAISGGEDAGLLRMNATTGALTFADLPDFENPLDADGDGIYELQISVSDGTSPAILRDITVTVTDQDPETVAFSLFNASQSPDQIVTNDPTAYELGVRFISSIGGDLTELRYWRGNADAFDTDIRTLNLWDQNGVLLTSVTVQSNPGATGWQSGILDSAVELTPGALYVASYGTTQNYAFTSNYFADDRTDSSGMLTAPSAGGNGVFRAGSTGLFPNATYNASNYWVDIVIEPTFDI</sequence>
<evidence type="ECO:0000313" key="9">
    <source>
        <dbReference type="EMBL" id="MBL3673226.1"/>
    </source>
</evidence>
<dbReference type="Pfam" id="PF20254">
    <property type="entry name" value="DMFA2_C"/>
    <property type="match status" value="1"/>
</dbReference>
<evidence type="ECO:0000256" key="1">
    <source>
        <dbReference type="ARBA" id="ARBA00004370"/>
    </source>
</evidence>
<dbReference type="RefSeq" id="WP_191308875.1">
    <property type="nucleotide sequence ID" value="NZ_BNCL01000004.1"/>
</dbReference>
<dbReference type="EMBL" id="JAESHT010000004">
    <property type="protein sequence ID" value="MBL3673226.1"/>
    <property type="molecule type" value="Genomic_DNA"/>
</dbReference>
<protein>
    <submittedName>
        <fullName evidence="9">DUF4082 domain-containing protein</fullName>
    </submittedName>
</protein>
<keyword evidence="7" id="KW-0472">Membrane</keyword>
<keyword evidence="6" id="KW-1133">Transmembrane helix</keyword>
<reference evidence="9 10" key="1">
    <citation type="submission" date="2021-01" db="EMBL/GenBank/DDBJ databases">
        <title>011410 draft genome.</title>
        <authorList>
            <person name="Lang L."/>
        </authorList>
    </citation>
    <scope>NUCLEOTIDE SEQUENCE [LARGE SCALE GENOMIC DNA]</scope>
    <source>
        <strain evidence="9 10">KCTC 42845</strain>
    </source>
</reference>
<keyword evidence="3" id="KW-0677">Repeat</keyword>
<evidence type="ECO:0000256" key="2">
    <source>
        <dbReference type="ARBA" id="ARBA00022692"/>
    </source>
</evidence>
<dbReference type="CDD" id="cd11304">
    <property type="entry name" value="Cadherin_repeat"/>
    <property type="match status" value="2"/>
</dbReference>
<dbReference type="SUPFAM" id="SSF49313">
    <property type="entry name" value="Cadherin-like"/>
    <property type="match status" value="2"/>
</dbReference>
<name>A0ABS1S6R7_9RHOB</name>
<dbReference type="Pfam" id="PF13313">
    <property type="entry name" value="DUF4082"/>
    <property type="match status" value="3"/>
</dbReference>
<dbReference type="InterPro" id="IPR015919">
    <property type="entry name" value="Cadherin-like_sf"/>
</dbReference>
<dbReference type="PANTHER" id="PTHR24025:SF31">
    <property type="entry name" value="NEURAL-CADHERIN"/>
    <property type="match status" value="1"/>
</dbReference>
<keyword evidence="4" id="KW-0106">Calcium</keyword>
<evidence type="ECO:0000256" key="6">
    <source>
        <dbReference type="ARBA" id="ARBA00022989"/>
    </source>
</evidence>
<keyword evidence="5" id="KW-0130">Cell adhesion</keyword>
<evidence type="ECO:0000256" key="5">
    <source>
        <dbReference type="ARBA" id="ARBA00022889"/>
    </source>
</evidence>
<dbReference type="SMART" id="SM00112">
    <property type="entry name" value="CA"/>
    <property type="match status" value="2"/>
</dbReference>
<evidence type="ECO:0000256" key="4">
    <source>
        <dbReference type="ARBA" id="ARBA00022837"/>
    </source>
</evidence>
<comment type="subcellular location">
    <subcellularLocation>
        <location evidence="1">Membrane</location>
    </subcellularLocation>
</comment>
<proteinExistence type="predicted"/>
<evidence type="ECO:0000259" key="8">
    <source>
        <dbReference type="PROSITE" id="PS50268"/>
    </source>
</evidence>
<keyword evidence="10" id="KW-1185">Reference proteome</keyword>
<dbReference type="InterPro" id="IPR025141">
    <property type="entry name" value="DUF4082"/>
</dbReference>
<organism evidence="9 10">
    <name type="scientific">Paracoccus aerius</name>
    <dbReference type="NCBI Taxonomy" id="1915382"/>
    <lineage>
        <taxon>Bacteria</taxon>
        <taxon>Pseudomonadati</taxon>
        <taxon>Pseudomonadota</taxon>
        <taxon>Alphaproteobacteria</taxon>
        <taxon>Rhodobacterales</taxon>
        <taxon>Paracoccaceae</taxon>
        <taxon>Paracoccus</taxon>
    </lineage>
</organism>
<dbReference type="PROSITE" id="PS50268">
    <property type="entry name" value="CADHERIN_2"/>
    <property type="match status" value="2"/>
</dbReference>
<feature type="domain" description="Cadherin" evidence="8">
    <location>
        <begin position="1131"/>
        <end position="1218"/>
    </location>
</feature>
<dbReference type="PANTHER" id="PTHR24025">
    <property type="entry name" value="DESMOGLEIN FAMILY MEMBER"/>
    <property type="match status" value="1"/>
</dbReference>
<comment type="caution">
    <text evidence="9">The sequence shown here is derived from an EMBL/GenBank/DDBJ whole genome shotgun (WGS) entry which is preliminary data.</text>
</comment>
<dbReference type="InterPro" id="IPR050971">
    <property type="entry name" value="Cadherin-domain_protein"/>
</dbReference>
<dbReference type="Proteomes" id="UP000644749">
    <property type="component" value="Unassembled WGS sequence"/>
</dbReference>
<feature type="domain" description="Cadherin" evidence="8">
    <location>
        <begin position="845"/>
        <end position="958"/>
    </location>
</feature>